<feature type="transmembrane region" description="Helical" evidence="8">
    <location>
        <begin position="526"/>
        <end position="547"/>
    </location>
</feature>
<feature type="domain" description="Anoctamin dimerisation" evidence="10">
    <location>
        <begin position="59"/>
        <end position="276"/>
    </location>
</feature>
<dbReference type="RefSeq" id="XP_065672900.1">
    <property type="nucleotide sequence ID" value="XM_065816828.1"/>
</dbReference>
<evidence type="ECO:0000313" key="12">
    <source>
        <dbReference type="RefSeq" id="XP_065672900.1"/>
    </source>
</evidence>
<evidence type="ECO:0000259" key="10">
    <source>
        <dbReference type="Pfam" id="PF16178"/>
    </source>
</evidence>
<dbReference type="Pfam" id="PF04547">
    <property type="entry name" value="Anoctamin"/>
    <property type="match status" value="1"/>
</dbReference>
<comment type="similarity">
    <text evidence="2 8">Belongs to the anoctamin family.</text>
</comment>
<keyword evidence="11" id="KW-1185">Reference proteome</keyword>
<keyword evidence="7" id="KW-0325">Glycoprotein</keyword>
<name>A0ABM4DES0_HYDVU</name>
<accession>A0ABM4DES0</accession>
<evidence type="ECO:0000313" key="11">
    <source>
        <dbReference type="Proteomes" id="UP001652625"/>
    </source>
</evidence>
<dbReference type="Proteomes" id="UP001652625">
    <property type="component" value="Chromosome 13"/>
</dbReference>
<keyword evidence="3" id="KW-1003">Cell membrane</keyword>
<feature type="transmembrane region" description="Helical" evidence="8">
    <location>
        <begin position="447"/>
        <end position="470"/>
    </location>
</feature>
<dbReference type="InterPro" id="IPR007632">
    <property type="entry name" value="Anoctamin"/>
</dbReference>
<feature type="transmembrane region" description="Helical" evidence="8">
    <location>
        <begin position="369"/>
        <end position="388"/>
    </location>
</feature>
<comment type="subcellular location">
    <subcellularLocation>
        <location evidence="1">Cell membrane</location>
        <topology evidence="1">Multi-pass membrane protein</topology>
    </subcellularLocation>
    <subcellularLocation>
        <location evidence="8">Membrane</location>
        <topology evidence="8">Multi-pass membrane protein</topology>
    </subcellularLocation>
</comment>
<evidence type="ECO:0000256" key="5">
    <source>
        <dbReference type="ARBA" id="ARBA00022989"/>
    </source>
</evidence>
<protein>
    <recommendedName>
        <fullName evidence="8">Anoctamin</fullName>
    </recommendedName>
</protein>
<feature type="transmembrane region" description="Helical" evidence="8">
    <location>
        <begin position="702"/>
        <end position="725"/>
    </location>
</feature>
<evidence type="ECO:0000256" key="2">
    <source>
        <dbReference type="ARBA" id="ARBA00009671"/>
    </source>
</evidence>
<gene>
    <name evidence="12" type="primary">LOC100206156</name>
</gene>
<evidence type="ECO:0000256" key="7">
    <source>
        <dbReference type="ARBA" id="ARBA00023180"/>
    </source>
</evidence>
<feature type="transmembrane region" description="Helical" evidence="8">
    <location>
        <begin position="802"/>
        <end position="823"/>
    </location>
</feature>
<evidence type="ECO:0000256" key="3">
    <source>
        <dbReference type="ARBA" id="ARBA00022475"/>
    </source>
</evidence>
<dbReference type="PANTHER" id="PTHR12308">
    <property type="entry name" value="ANOCTAMIN"/>
    <property type="match status" value="1"/>
</dbReference>
<sequence>MFDLSNYRVYQYYEMFKNTMKVPEAICLTKNNVLEEDNCQQYDDIDHKLQNKNKKYQKKDKSRIDLVLAADNEEDNYKIQERHNFFKVLRNKRLNISKKAILSFDKKTKFWIVYTPFDVLCDAAEDLKLHLPTVQDDIEINLWYSKALKKLRACWDRYDPFAIRNSYFNKSKFYFADVFDKSRLCEFYNGNNKNKLFSQAYRSLITYHILQTTSWCSDFRIKCGLSYLMHNNVFTDCYPVHDGVILKGSNLKPVSTKQKLYEEWGSFKQIFKYQPIDAIKDYFGVKIAFYFDWLGFYTLFLIPVSLLGILCCLYGGLSLMWFEPTKEICSQKKNFHFYMCPLCDKDCNYFYLDETCLYARIAHVFDNSATPMLSVFMSLWSVLYLEYWKRRQYTLSYKWHSKNFYEVETLRPEYCEAAVQKRVNPVTKETEPFISTKDYFFKVCGELSVVFLFMCLVIAATMGVIVYRGAVFILKAHSNSKLLVACSASVISLIIINVLRILYKRIAKKLTEWENPRTKSDFEKSFTFKMFWFQFCNAYSSVFYIAFFKNAYFVGWPGDRKYFINRNISLEGCSAQGCFLELSIQLVVLMAGQQLIGNIPEFVLPFLKKKYNSWKHLIANKNVPIYENDYQLNRIEKHNELFLYGEYEEVVLQYGFVTMFIAAFPLAPLIALVTNLIEIRIDAKKLITQFRRPIPMLDKGIGVWYNILVTVTAFSVMVNGCVIALTSEFIPRIVYKYKYSSDHSLNGYLNWSLSYYNVTNFKEYEKPLQTPLHPICRFAGFHDSKSPYDFNKTHWEVWTVRLTFVFIFQFVISGTSRLLAWFIPDRPTSLCLKIRRQQHLAKEAEKLYKIKIRKRMPDINVHGDGASELDLNLML</sequence>
<dbReference type="GeneID" id="100206156"/>
<dbReference type="InterPro" id="IPR032394">
    <property type="entry name" value="Anoct_dimer"/>
</dbReference>
<feature type="domain" description="Anoctamin transmembrane" evidence="9">
    <location>
        <begin position="279"/>
        <end position="837"/>
    </location>
</feature>
<proteinExistence type="inferred from homology"/>
<dbReference type="Pfam" id="PF16178">
    <property type="entry name" value="Anoct_dimer"/>
    <property type="match status" value="1"/>
</dbReference>
<evidence type="ECO:0000256" key="1">
    <source>
        <dbReference type="ARBA" id="ARBA00004651"/>
    </source>
</evidence>
<evidence type="ECO:0000256" key="4">
    <source>
        <dbReference type="ARBA" id="ARBA00022692"/>
    </source>
</evidence>
<keyword evidence="6 8" id="KW-0472">Membrane</keyword>
<evidence type="ECO:0000259" key="9">
    <source>
        <dbReference type="Pfam" id="PF04547"/>
    </source>
</evidence>
<dbReference type="PANTHER" id="PTHR12308:SF84">
    <property type="entry name" value="ANOCTAMIN"/>
    <property type="match status" value="1"/>
</dbReference>
<evidence type="ECO:0000256" key="6">
    <source>
        <dbReference type="ARBA" id="ARBA00023136"/>
    </source>
</evidence>
<reference evidence="12" key="1">
    <citation type="submission" date="2025-08" db="UniProtKB">
        <authorList>
            <consortium name="RefSeq"/>
        </authorList>
    </citation>
    <scope>IDENTIFICATION</scope>
</reference>
<keyword evidence="4 8" id="KW-0812">Transmembrane</keyword>
<keyword evidence="5 8" id="KW-1133">Transmembrane helix</keyword>
<organism evidence="11 12">
    <name type="scientific">Hydra vulgaris</name>
    <name type="common">Hydra</name>
    <name type="synonym">Hydra attenuata</name>
    <dbReference type="NCBI Taxonomy" id="6087"/>
    <lineage>
        <taxon>Eukaryota</taxon>
        <taxon>Metazoa</taxon>
        <taxon>Cnidaria</taxon>
        <taxon>Hydrozoa</taxon>
        <taxon>Hydroidolina</taxon>
        <taxon>Anthoathecata</taxon>
        <taxon>Aplanulata</taxon>
        <taxon>Hydridae</taxon>
        <taxon>Hydra</taxon>
    </lineage>
</organism>
<feature type="transmembrane region" description="Helical" evidence="8">
    <location>
        <begin position="482"/>
        <end position="503"/>
    </location>
</feature>
<feature type="transmembrane region" description="Helical" evidence="8">
    <location>
        <begin position="651"/>
        <end position="681"/>
    </location>
</feature>
<feature type="transmembrane region" description="Helical" evidence="8">
    <location>
        <begin position="294"/>
        <end position="317"/>
    </location>
</feature>
<evidence type="ECO:0000256" key="8">
    <source>
        <dbReference type="RuleBase" id="RU280814"/>
    </source>
</evidence>
<dbReference type="InterPro" id="IPR049452">
    <property type="entry name" value="Anoctamin_TM"/>
</dbReference>